<dbReference type="Proteomes" id="UP000177838">
    <property type="component" value="Unassembled WGS sequence"/>
</dbReference>
<dbReference type="InterPro" id="IPR009574">
    <property type="entry name" value="DUF1189"/>
</dbReference>
<dbReference type="EMBL" id="MHTK01000003">
    <property type="protein sequence ID" value="OHA59980.1"/>
    <property type="molecule type" value="Genomic_DNA"/>
</dbReference>
<feature type="transmembrane region" description="Helical" evidence="1">
    <location>
        <begin position="227"/>
        <end position="253"/>
    </location>
</feature>
<protein>
    <recommendedName>
        <fullName evidence="4">DUF1189 domain-containing protein</fullName>
    </recommendedName>
</protein>
<accession>A0A1G2QHB6</accession>
<sequence>MNFLKQIGDSIYSPVFYRAQLVKPAGPALVYYFKLILALALVLATLSALFIVPNLNRWLWQIKPALLDIYPDNLVVTVENGEVATNQTEAVAIAWPTEWQLTDDNLPTNFMIIDPSLEVVPTNWKSLDTLFLIGSDFFASTKSANMDQVNVEIIPSEASFMVNETNIGLAFSEVEPWFKFLGPLVVLLIFIGAFLGLTLMIIPLLLVALFTWLLILSMKKILGLSQVGYWSALGVTLHASTTALLWLVVALSLGWAGGLWWLPALTLLVVYINLVTQIANRGEL</sequence>
<evidence type="ECO:0000313" key="3">
    <source>
        <dbReference type="Proteomes" id="UP000177838"/>
    </source>
</evidence>
<dbReference type="Pfam" id="PF06691">
    <property type="entry name" value="DUF1189"/>
    <property type="match status" value="1"/>
</dbReference>
<gene>
    <name evidence="2" type="ORF">A2589_03725</name>
</gene>
<keyword evidence="1" id="KW-0472">Membrane</keyword>
<reference evidence="2 3" key="1">
    <citation type="journal article" date="2016" name="Nat. Commun.">
        <title>Thousands of microbial genomes shed light on interconnected biogeochemical processes in an aquifer system.</title>
        <authorList>
            <person name="Anantharaman K."/>
            <person name="Brown C.T."/>
            <person name="Hug L.A."/>
            <person name="Sharon I."/>
            <person name="Castelle C.J."/>
            <person name="Probst A.J."/>
            <person name="Thomas B.C."/>
            <person name="Singh A."/>
            <person name="Wilkins M.J."/>
            <person name="Karaoz U."/>
            <person name="Brodie E.L."/>
            <person name="Williams K.H."/>
            <person name="Hubbard S.S."/>
            <person name="Banfield J.F."/>
        </authorList>
    </citation>
    <scope>NUCLEOTIDE SEQUENCE [LARGE SCALE GENOMIC DNA]</scope>
</reference>
<feature type="transmembrane region" description="Helical" evidence="1">
    <location>
        <begin position="29"/>
        <end position="52"/>
    </location>
</feature>
<proteinExistence type="predicted"/>
<dbReference type="AlphaFoldDB" id="A0A1G2QHB6"/>
<feature type="transmembrane region" description="Helical" evidence="1">
    <location>
        <begin position="259"/>
        <end position="279"/>
    </location>
</feature>
<name>A0A1G2QHB6_9BACT</name>
<evidence type="ECO:0000313" key="2">
    <source>
        <dbReference type="EMBL" id="OHA59980.1"/>
    </source>
</evidence>
<comment type="caution">
    <text evidence="2">The sequence shown here is derived from an EMBL/GenBank/DDBJ whole genome shotgun (WGS) entry which is preliminary data.</text>
</comment>
<organism evidence="2 3">
    <name type="scientific">Candidatus Vogelbacteria bacterium RIFOXYD1_FULL_46_19</name>
    <dbReference type="NCBI Taxonomy" id="1802439"/>
    <lineage>
        <taxon>Bacteria</taxon>
        <taxon>Candidatus Vogeliibacteriota</taxon>
    </lineage>
</organism>
<keyword evidence="1" id="KW-0812">Transmembrane</keyword>
<evidence type="ECO:0008006" key="4">
    <source>
        <dbReference type="Google" id="ProtNLM"/>
    </source>
</evidence>
<evidence type="ECO:0000256" key="1">
    <source>
        <dbReference type="SAM" id="Phobius"/>
    </source>
</evidence>
<feature type="transmembrane region" description="Helical" evidence="1">
    <location>
        <begin position="184"/>
        <end position="215"/>
    </location>
</feature>
<dbReference type="STRING" id="1802439.A2589_03725"/>
<keyword evidence="1" id="KW-1133">Transmembrane helix</keyword>